<dbReference type="Gene3D" id="3.40.190.10">
    <property type="entry name" value="Periplasmic binding protein-like II"/>
    <property type="match status" value="2"/>
</dbReference>
<comment type="caution">
    <text evidence="1">The sequence shown here is derived from an EMBL/GenBank/DDBJ whole genome shotgun (WGS) entry which is preliminary data.</text>
</comment>
<name>A0A6B0Y4R8_9RHOB</name>
<sequence>MMDLGEVDGVLGTGAPEAAARSTLARPASDRRRLCPTVQIEIRVKMSASLRYVQMSRELDLVILLCPNSGLIADNVVLPTADLAWYRAGAAETAHRDPVDLGRCP</sequence>
<evidence type="ECO:0000313" key="1">
    <source>
        <dbReference type="EMBL" id="MXY34710.1"/>
    </source>
</evidence>
<protein>
    <submittedName>
        <fullName evidence="1">Uncharacterized protein</fullName>
    </submittedName>
</protein>
<dbReference type="AlphaFoldDB" id="A0A6B0Y4R8"/>
<proteinExistence type="predicted"/>
<gene>
    <name evidence="1" type="ORF">F4Y60_11615</name>
</gene>
<reference evidence="1" key="1">
    <citation type="submission" date="2019-09" db="EMBL/GenBank/DDBJ databases">
        <title>Characterisation of the sponge microbiome using genome-centric metagenomics.</title>
        <authorList>
            <person name="Engelberts J.P."/>
            <person name="Robbins S.J."/>
            <person name="De Goeij J.M."/>
            <person name="Aranda M."/>
            <person name="Bell S.C."/>
            <person name="Webster N.S."/>
        </authorList>
    </citation>
    <scope>NUCLEOTIDE SEQUENCE</scope>
    <source>
        <strain evidence="1">SB0664_bin_43</strain>
    </source>
</reference>
<organism evidence="1">
    <name type="scientific">Boseongicola sp. SB0664_bin_43</name>
    <dbReference type="NCBI Taxonomy" id="2604844"/>
    <lineage>
        <taxon>Bacteria</taxon>
        <taxon>Pseudomonadati</taxon>
        <taxon>Pseudomonadota</taxon>
        <taxon>Alphaproteobacteria</taxon>
        <taxon>Rhodobacterales</taxon>
        <taxon>Paracoccaceae</taxon>
        <taxon>Boseongicola</taxon>
    </lineage>
</organism>
<accession>A0A6B0Y4R8</accession>
<dbReference type="EMBL" id="VXRY01000476">
    <property type="protein sequence ID" value="MXY34710.1"/>
    <property type="molecule type" value="Genomic_DNA"/>
</dbReference>